<dbReference type="InterPro" id="IPR051200">
    <property type="entry name" value="Host-pathogen_enzymatic-act"/>
</dbReference>
<protein>
    <recommendedName>
        <fullName evidence="4">WD40 repeat domain-containing protein</fullName>
    </recommendedName>
</protein>
<feature type="signal peptide" evidence="1">
    <location>
        <begin position="1"/>
        <end position="46"/>
    </location>
</feature>
<reference evidence="2 3" key="1">
    <citation type="submission" date="2020-06" db="EMBL/GenBank/DDBJ databases">
        <title>Nonomuraea sp. SMC257, a novel actinomycete isolated from soil.</title>
        <authorList>
            <person name="Chanama M."/>
        </authorList>
    </citation>
    <scope>NUCLEOTIDE SEQUENCE [LARGE SCALE GENOMIC DNA]</scope>
    <source>
        <strain evidence="2 3">SMC257</strain>
    </source>
</reference>
<dbReference type="Proteomes" id="UP000586042">
    <property type="component" value="Unassembled WGS sequence"/>
</dbReference>
<evidence type="ECO:0008006" key="4">
    <source>
        <dbReference type="Google" id="ProtNLM"/>
    </source>
</evidence>
<comment type="caution">
    <text evidence="2">The sequence shown here is derived from an EMBL/GenBank/DDBJ whole genome shotgun (WGS) entry which is preliminary data.</text>
</comment>
<dbReference type="PROSITE" id="PS50194">
    <property type="entry name" value="FILAMIN_REPEAT"/>
    <property type="match status" value="1"/>
</dbReference>
<dbReference type="AlphaFoldDB" id="A0A7Y6IDA3"/>
<dbReference type="PANTHER" id="PTHR47197">
    <property type="entry name" value="PROTEIN NIRF"/>
    <property type="match status" value="1"/>
</dbReference>
<name>A0A7Y6IDA3_9ACTN</name>
<dbReference type="InterPro" id="IPR011047">
    <property type="entry name" value="Quinoprotein_ADH-like_sf"/>
</dbReference>
<dbReference type="InterPro" id="IPR015943">
    <property type="entry name" value="WD40/YVTN_repeat-like_dom_sf"/>
</dbReference>
<dbReference type="PANTHER" id="PTHR47197:SF3">
    <property type="entry name" value="DIHYDRO-HEME D1 DEHYDROGENASE"/>
    <property type="match status" value="1"/>
</dbReference>
<evidence type="ECO:0000313" key="2">
    <source>
        <dbReference type="EMBL" id="NUW36026.1"/>
    </source>
</evidence>
<organism evidence="2 3">
    <name type="scientific">Nonomuraea montanisoli</name>
    <dbReference type="NCBI Taxonomy" id="2741721"/>
    <lineage>
        <taxon>Bacteria</taxon>
        <taxon>Bacillati</taxon>
        <taxon>Actinomycetota</taxon>
        <taxon>Actinomycetes</taxon>
        <taxon>Streptosporangiales</taxon>
        <taxon>Streptosporangiaceae</taxon>
        <taxon>Nonomuraea</taxon>
    </lineage>
</organism>
<dbReference type="InterPro" id="IPR017868">
    <property type="entry name" value="Filamin/ABP280_repeat-like"/>
</dbReference>
<proteinExistence type="predicted"/>
<keyword evidence="1" id="KW-0732">Signal</keyword>
<dbReference type="EMBL" id="JABWGN010000013">
    <property type="protein sequence ID" value="NUW36026.1"/>
    <property type="molecule type" value="Genomic_DNA"/>
</dbReference>
<dbReference type="Gene3D" id="2.130.10.10">
    <property type="entry name" value="YVTN repeat-like/Quinoprotein amine dehydrogenase"/>
    <property type="match status" value="2"/>
</dbReference>
<evidence type="ECO:0000256" key="1">
    <source>
        <dbReference type="SAM" id="SignalP"/>
    </source>
</evidence>
<gene>
    <name evidence="2" type="ORF">HTZ77_32090</name>
</gene>
<keyword evidence="3" id="KW-1185">Reference proteome</keyword>
<evidence type="ECO:0000313" key="3">
    <source>
        <dbReference type="Proteomes" id="UP000586042"/>
    </source>
</evidence>
<sequence>MRLLSMARSRPLASPSARPAHRSSSLVAALATAAGLLVALSPAASAADTTTDLGVDSSLYRPGDLALGNGKVFVSSGDKLVVAGMDGDLLGEVGGLTETSGLATSQDGTRLYAALVGPQQVVEIDTATLEITRSIDLPSYPCPTHLARSGQRLWVGYGCDSNGDGGVIGLDLTVTAPQPTVVASEIAGAPLLAANGSTLVVGQVATSTDHLFVYDVSGTPTLRGEIDGFTHDFGDVGGLAVIPDGSKFFSAASTERRTDLWDADSLERIRSYAGEPATEGFPSSVATSPDGAYVVVGGADGADLVMYDAVTGATIHALDNLAVAGGTGSLVFSGTDVFAVQAASSRRLHLWRVEDITFPASALTLTPPPGGVVNQPLTLTGRLELPGGAAAGAKPLTVTRRLPDGTTETLAGVTTAPDGTFTVTDTPAVGGAYIYAVLWDGDDAVRWSTTSAKVTVKNTSSLTVTGPSQWPVGAALTLSGVLLPTPPPSGWGYPLTVKRTVTNANGTVTTTLPGVPARKNGTYSFSDRPAETGHYTYTVEWVGNAGYTPAKAEHEVEVKQSIE</sequence>
<accession>A0A7Y6IDA3</accession>
<feature type="chain" id="PRO_5030553796" description="WD40 repeat domain-containing protein" evidence="1">
    <location>
        <begin position="47"/>
        <end position="563"/>
    </location>
</feature>
<dbReference type="SUPFAM" id="SSF50998">
    <property type="entry name" value="Quinoprotein alcohol dehydrogenase-like"/>
    <property type="match status" value="1"/>
</dbReference>